<keyword evidence="3" id="KW-1185">Reference proteome</keyword>
<feature type="transmembrane region" description="Helical" evidence="1">
    <location>
        <begin position="6"/>
        <end position="26"/>
    </location>
</feature>
<keyword evidence="1" id="KW-0472">Membrane</keyword>
<comment type="caution">
    <text evidence="2">The sequence shown here is derived from an EMBL/GenBank/DDBJ whole genome shotgun (WGS) entry which is preliminary data.</text>
</comment>
<evidence type="ECO:0000313" key="3">
    <source>
        <dbReference type="Proteomes" id="UP000004208"/>
    </source>
</evidence>
<dbReference type="STRING" id="585529.HMPREF0291_11172"/>
<proteinExistence type="predicted"/>
<gene>
    <name evidence="2" type="ORF">HMPREF0291_11172</name>
</gene>
<evidence type="ECO:0000313" key="2">
    <source>
        <dbReference type="EMBL" id="EFK53515.1"/>
    </source>
</evidence>
<reference evidence="2" key="1">
    <citation type="submission" date="2010-06" db="EMBL/GenBank/DDBJ databases">
        <authorList>
            <person name="Muzny D."/>
            <person name="Qin X."/>
            <person name="Buhay C."/>
            <person name="Dugan-Rocha S."/>
            <person name="Ding Y."/>
            <person name="Chen G."/>
            <person name="Hawes A."/>
            <person name="Holder M."/>
            <person name="Jhangiani S."/>
            <person name="Johnson A."/>
            <person name="Khan Z."/>
            <person name="Li Z."/>
            <person name="Liu W."/>
            <person name="Liu X."/>
            <person name="Perez L."/>
            <person name="Shen H."/>
            <person name="Wang Q."/>
            <person name="Watt J."/>
            <person name="Xi L."/>
            <person name="Xin Y."/>
            <person name="Zhou J."/>
            <person name="Deng J."/>
            <person name="Jiang H."/>
            <person name="Liu Y."/>
            <person name="Qu J."/>
            <person name="Song X.-Z."/>
            <person name="Zhang L."/>
            <person name="Villasana D."/>
            <person name="Johnson A."/>
            <person name="Liu J."/>
            <person name="Liyanage D."/>
            <person name="Lorensuhewa L."/>
            <person name="Robinson T."/>
            <person name="Song A."/>
            <person name="Song B.-B."/>
            <person name="Dinh H."/>
            <person name="Thornton R."/>
            <person name="Coyle M."/>
            <person name="Francisco L."/>
            <person name="Jackson L."/>
            <person name="Javaid M."/>
            <person name="Korchina V."/>
            <person name="Kovar C."/>
            <person name="Mata R."/>
            <person name="Mathew T."/>
            <person name="Ngo R."/>
            <person name="Nguyen L."/>
            <person name="Nguyen N."/>
            <person name="Okwuonu G."/>
            <person name="Ongeri F."/>
            <person name="Pham C."/>
            <person name="Simmons D."/>
            <person name="Wilczek-Boney K."/>
            <person name="Hale W."/>
            <person name="Jakkamsetti A."/>
            <person name="Pham P."/>
            <person name="Ruth R."/>
            <person name="San Lucas F."/>
            <person name="Warren J."/>
            <person name="Zhang J."/>
            <person name="Zhao Z."/>
            <person name="Zhou C."/>
            <person name="Zhu D."/>
            <person name="Lee S."/>
            <person name="Bess C."/>
            <person name="Blankenburg K."/>
            <person name="Forbes L."/>
            <person name="Fu Q."/>
            <person name="Gubbala S."/>
            <person name="Hirani K."/>
            <person name="Jayaseelan J.C."/>
            <person name="Lara F."/>
            <person name="Munidasa M."/>
            <person name="Palculict T."/>
            <person name="Patil S."/>
            <person name="Pu L.-L."/>
            <person name="Saada N."/>
            <person name="Tang L."/>
            <person name="Weissenberger G."/>
            <person name="Zhu Y."/>
            <person name="Hemphill L."/>
            <person name="Shang Y."/>
            <person name="Youmans B."/>
            <person name="Ayvaz T."/>
            <person name="Ross M."/>
            <person name="Santibanez J."/>
            <person name="Aqrawi P."/>
            <person name="Gross S."/>
            <person name="Joshi V."/>
            <person name="Fowler G."/>
            <person name="Nazareth L."/>
            <person name="Reid J."/>
            <person name="Worley K."/>
            <person name="Petrosino J."/>
            <person name="Highlander S."/>
            <person name="Gibbs R."/>
        </authorList>
    </citation>
    <scope>NUCLEOTIDE SEQUENCE [LARGE SCALE GENOMIC DNA]</scope>
    <source>
        <strain evidence="2">ATCC 33030</strain>
    </source>
</reference>
<dbReference type="AlphaFoldDB" id="D7WED8"/>
<dbReference type="Proteomes" id="UP000004208">
    <property type="component" value="Unassembled WGS sequence"/>
</dbReference>
<keyword evidence="1" id="KW-0812">Transmembrane</keyword>
<dbReference type="HOGENOM" id="CLU_3308147_0_0_11"/>
<protein>
    <submittedName>
        <fullName evidence="2">Uncharacterized protein</fullName>
    </submittedName>
</protein>
<name>D7WED8_9CORY</name>
<keyword evidence="1" id="KW-1133">Transmembrane helix</keyword>
<sequence>MDDGELLGAAVILAVAVIVPSLLALFPSLIRYGTTSAPL</sequence>
<evidence type="ECO:0000256" key="1">
    <source>
        <dbReference type="SAM" id="Phobius"/>
    </source>
</evidence>
<accession>D7WED8</accession>
<organism evidence="2 3">
    <name type="scientific">Corynebacterium genitalium ATCC 33030</name>
    <dbReference type="NCBI Taxonomy" id="585529"/>
    <lineage>
        <taxon>Bacteria</taxon>
        <taxon>Bacillati</taxon>
        <taxon>Actinomycetota</taxon>
        <taxon>Actinomycetes</taxon>
        <taxon>Mycobacteriales</taxon>
        <taxon>Corynebacteriaceae</taxon>
        <taxon>Corynebacterium</taxon>
    </lineage>
</organism>
<dbReference type="EMBL" id="ACLJ02000003">
    <property type="protein sequence ID" value="EFK53515.1"/>
    <property type="molecule type" value="Genomic_DNA"/>
</dbReference>